<dbReference type="Gene3D" id="1.10.10.10">
    <property type="entry name" value="Winged helix-like DNA-binding domain superfamily/Winged helix DNA-binding domain"/>
    <property type="match status" value="1"/>
</dbReference>
<dbReference type="SUPFAM" id="SSF56112">
    <property type="entry name" value="Protein kinase-like (PK-like)"/>
    <property type="match status" value="1"/>
</dbReference>
<dbReference type="STRING" id="745531.A0A0C3P3E9"/>
<dbReference type="SUPFAM" id="SSF46785">
    <property type="entry name" value="Winged helix' DNA-binding domain"/>
    <property type="match status" value="1"/>
</dbReference>
<dbReference type="GO" id="GO:0030490">
    <property type="term" value="P:maturation of SSU-rRNA"/>
    <property type="evidence" value="ECO:0007669"/>
    <property type="project" value="TreeGrafter"/>
</dbReference>
<evidence type="ECO:0000256" key="15">
    <source>
        <dbReference type="SAM" id="MobiDB-lite"/>
    </source>
</evidence>
<keyword evidence="4" id="KW-0723">Serine/threonine-protein kinase</keyword>
<protein>
    <recommendedName>
        <fullName evidence="13">Serine/threonine-protein kinase RIO2</fullName>
        <ecNumber evidence="3">2.7.11.1</ecNumber>
    </recommendedName>
    <alternativeName>
        <fullName evidence="14">Serine/threonine-protein kinase rio2</fullName>
    </alternativeName>
</protein>
<dbReference type="InterPro" id="IPR018935">
    <property type="entry name" value="RIO_kinase_CS"/>
</dbReference>
<keyword evidence="10" id="KW-0460">Magnesium</keyword>
<dbReference type="GO" id="GO:0005634">
    <property type="term" value="C:nucleus"/>
    <property type="evidence" value="ECO:0007669"/>
    <property type="project" value="TreeGrafter"/>
</dbReference>
<dbReference type="Pfam" id="PF09202">
    <property type="entry name" value="Rio2_N"/>
    <property type="match status" value="1"/>
</dbReference>
<feature type="compositionally biased region" description="Basic and acidic residues" evidence="15">
    <location>
        <begin position="403"/>
        <end position="418"/>
    </location>
</feature>
<evidence type="ECO:0000256" key="4">
    <source>
        <dbReference type="ARBA" id="ARBA00022527"/>
    </source>
</evidence>
<dbReference type="EMBL" id="KN840439">
    <property type="protein sequence ID" value="KIP12444.1"/>
    <property type="molecule type" value="Genomic_DNA"/>
</dbReference>
<comment type="catalytic activity">
    <reaction evidence="12">
        <text>L-seryl-[protein] + ATP = O-phospho-L-seryl-[protein] + ADP + H(+)</text>
        <dbReference type="Rhea" id="RHEA:17989"/>
        <dbReference type="Rhea" id="RHEA-COMP:9863"/>
        <dbReference type="Rhea" id="RHEA-COMP:11604"/>
        <dbReference type="ChEBI" id="CHEBI:15378"/>
        <dbReference type="ChEBI" id="CHEBI:29999"/>
        <dbReference type="ChEBI" id="CHEBI:30616"/>
        <dbReference type="ChEBI" id="CHEBI:83421"/>
        <dbReference type="ChEBI" id="CHEBI:456216"/>
        <dbReference type="EC" id="2.7.11.1"/>
    </reaction>
</comment>
<evidence type="ECO:0000259" key="16">
    <source>
        <dbReference type="SMART" id="SM00090"/>
    </source>
</evidence>
<dbReference type="Gene3D" id="3.30.200.20">
    <property type="entry name" value="Phosphorylase Kinase, domain 1"/>
    <property type="match status" value="1"/>
</dbReference>
<feature type="compositionally biased region" description="Basic residues" evidence="15">
    <location>
        <begin position="377"/>
        <end position="402"/>
    </location>
</feature>
<dbReference type="FunFam" id="1.10.10.10:FF:000053">
    <property type="entry name" value="Serine/threonine-protein kinase RIO2"/>
    <property type="match status" value="1"/>
</dbReference>
<dbReference type="InterPro" id="IPR018934">
    <property type="entry name" value="RIO_dom"/>
</dbReference>
<evidence type="ECO:0000313" key="18">
    <source>
        <dbReference type="Proteomes" id="UP000053257"/>
    </source>
</evidence>
<dbReference type="InterPro" id="IPR036388">
    <property type="entry name" value="WH-like_DNA-bd_sf"/>
</dbReference>
<comment type="catalytic activity">
    <reaction evidence="11">
        <text>L-threonyl-[protein] + ATP = O-phospho-L-threonyl-[protein] + ADP + H(+)</text>
        <dbReference type="Rhea" id="RHEA:46608"/>
        <dbReference type="Rhea" id="RHEA-COMP:11060"/>
        <dbReference type="Rhea" id="RHEA-COMP:11605"/>
        <dbReference type="ChEBI" id="CHEBI:15378"/>
        <dbReference type="ChEBI" id="CHEBI:30013"/>
        <dbReference type="ChEBI" id="CHEBI:30616"/>
        <dbReference type="ChEBI" id="CHEBI:61977"/>
        <dbReference type="ChEBI" id="CHEBI:456216"/>
        <dbReference type="EC" id="2.7.11.1"/>
    </reaction>
</comment>
<evidence type="ECO:0000256" key="11">
    <source>
        <dbReference type="ARBA" id="ARBA00047899"/>
    </source>
</evidence>
<proteinExistence type="inferred from homology"/>
<accession>A0A0C3P3E9</accession>
<keyword evidence="9" id="KW-0067">ATP-binding</keyword>
<organism evidence="17 18">
    <name type="scientific">Phlebiopsis gigantea (strain 11061_1 CR5-6)</name>
    <name type="common">White-rot fungus</name>
    <name type="synonym">Peniophora gigantea</name>
    <dbReference type="NCBI Taxonomy" id="745531"/>
    <lineage>
        <taxon>Eukaryota</taxon>
        <taxon>Fungi</taxon>
        <taxon>Dikarya</taxon>
        <taxon>Basidiomycota</taxon>
        <taxon>Agaricomycotina</taxon>
        <taxon>Agaricomycetes</taxon>
        <taxon>Polyporales</taxon>
        <taxon>Phanerochaetaceae</taxon>
        <taxon>Phlebiopsis</taxon>
    </lineage>
</organism>
<evidence type="ECO:0000256" key="3">
    <source>
        <dbReference type="ARBA" id="ARBA00012513"/>
    </source>
</evidence>
<reference evidence="17 18" key="1">
    <citation type="journal article" date="2014" name="PLoS Genet.">
        <title>Analysis of the Phlebiopsis gigantea genome, transcriptome and secretome provides insight into its pioneer colonization strategies of wood.</title>
        <authorList>
            <person name="Hori C."/>
            <person name="Ishida T."/>
            <person name="Igarashi K."/>
            <person name="Samejima M."/>
            <person name="Suzuki H."/>
            <person name="Master E."/>
            <person name="Ferreira P."/>
            <person name="Ruiz-Duenas F.J."/>
            <person name="Held B."/>
            <person name="Canessa P."/>
            <person name="Larrondo L.F."/>
            <person name="Schmoll M."/>
            <person name="Druzhinina I.S."/>
            <person name="Kubicek C.P."/>
            <person name="Gaskell J.A."/>
            <person name="Kersten P."/>
            <person name="St John F."/>
            <person name="Glasner J."/>
            <person name="Sabat G."/>
            <person name="Splinter BonDurant S."/>
            <person name="Syed K."/>
            <person name="Yadav J."/>
            <person name="Mgbeahuruike A.C."/>
            <person name="Kovalchuk A."/>
            <person name="Asiegbu F.O."/>
            <person name="Lackner G."/>
            <person name="Hoffmeister D."/>
            <person name="Rencoret J."/>
            <person name="Gutierrez A."/>
            <person name="Sun H."/>
            <person name="Lindquist E."/>
            <person name="Barry K."/>
            <person name="Riley R."/>
            <person name="Grigoriev I.V."/>
            <person name="Henrissat B."/>
            <person name="Kues U."/>
            <person name="Berka R.M."/>
            <person name="Martinez A.T."/>
            <person name="Covert S.F."/>
            <person name="Blanchette R.A."/>
            <person name="Cullen D."/>
        </authorList>
    </citation>
    <scope>NUCLEOTIDE SEQUENCE [LARGE SCALE GENOMIC DNA]</scope>
    <source>
        <strain evidence="17 18">11061_1 CR5-6</strain>
    </source>
</reference>
<evidence type="ECO:0000256" key="13">
    <source>
        <dbReference type="ARBA" id="ARBA00068353"/>
    </source>
</evidence>
<dbReference type="InterPro" id="IPR011009">
    <property type="entry name" value="Kinase-like_dom_sf"/>
</dbReference>
<dbReference type="GO" id="GO:0004674">
    <property type="term" value="F:protein serine/threonine kinase activity"/>
    <property type="evidence" value="ECO:0007669"/>
    <property type="project" value="UniProtKB-KW"/>
</dbReference>
<evidence type="ECO:0000256" key="5">
    <source>
        <dbReference type="ARBA" id="ARBA00022679"/>
    </source>
</evidence>
<dbReference type="HOGENOM" id="CLU_018693_0_2_1"/>
<evidence type="ECO:0000256" key="7">
    <source>
        <dbReference type="ARBA" id="ARBA00022741"/>
    </source>
</evidence>
<dbReference type="PROSITE" id="PS01245">
    <property type="entry name" value="RIO1"/>
    <property type="match status" value="1"/>
</dbReference>
<keyword evidence="6" id="KW-0479">Metal-binding</keyword>
<evidence type="ECO:0000256" key="1">
    <source>
        <dbReference type="ARBA" id="ARBA00001946"/>
    </source>
</evidence>
<dbReference type="SMART" id="SM00090">
    <property type="entry name" value="RIO"/>
    <property type="match status" value="1"/>
</dbReference>
<dbReference type="EC" id="2.7.11.1" evidence="3"/>
<dbReference type="CDD" id="cd05144">
    <property type="entry name" value="RIO2_C"/>
    <property type="match status" value="1"/>
</dbReference>
<comment type="similarity">
    <text evidence="2">Belongs to the protein kinase superfamily. RIO-type Ser/Thr kinase family.</text>
</comment>
<gene>
    <name evidence="17" type="ORF">PHLGIDRAFT_27270</name>
</gene>
<evidence type="ECO:0000313" key="17">
    <source>
        <dbReference type="EMBL" id="KIP12444.1"/>
    </source>
</evidence>
<evidence type="ECO:0000256" key="2">
    <source>
        <dbReference type="ARBA" id="ARBA00009196"/>
    </source>
</evidence>
<keyword evidence="8" id="KW-0418">Kinase</keyword>
<dbReference type="GO" id="GO:0046872">
    <property type="term" value="F:metal ion binding"/>
    <property type="evidence" value="ECO:0007669"/>
    <property type="project" value="UniProtKB-KW"/>
</dbReference>
<dbReference type="Pfam" id="PF01163">
    <property type="entry name" value="RIO1"/>
    <property type="match status" value="1"/>
</dbReference>
<dbReference type="InterPro" id="IPR000687">
    <property type="entry name" value="RIO_kinase"/>
</dbReference>
<dbReference type="GO" id="GO:0005829">
    <property type="term" value="C:cytosol"/>
    <property type="evidence" value="ECO:0007669"/>
    <property type="project" value="TreeGrafter"/>
</dbReference>
<comment type="cofactor">
    <cofactor evidence="1">
        <name>Mg(2+)</name>
        <dbReference type="ChEBI" id="CHEBI:18420"/>
    </cofactor>
</comment>
<sequence>MKLDATDLRYITSEEFRVLTAVEMGSKNHEVVPTPLIVQISGLRNGGVNKYLGELAKRNLVAKVQNSRYDGYRLTYGGYDYLAMRALSRRDSMYSVGNQIGVGKESDIYIVADNDGKELVLKLHRLGRISFRAIKEKRDYLGKRKSASWMYMSRLAAQKEWAFMKVLHEHGFPVPTPVDQARHTILMEFIDAYPLRQVSDVASPGALYSILMDLIVRFAHAGLIHGDFNEFNILIRRETGEPIVIDFPQMVSTSHMNAEYYFNRDVECIRTFFRRRFDYESKLYPRFKSTLKEGGAQDGEAFRLDVMVAASGFKKSDQQTLEEYMNSLKEPEDGEEGFGSGSEDEESEGASEESSAEDENADGEDVRERAAAEASQHRARQQRKYHSKRGAQKVGGRHKGSKAKQDTRVKPDRGGFWD</sequence>
<dbReference type="InterPro" id="IPR015285">
    <property type="entry name" value="RIO2_wHTH_N"/>
</dbReference>
<dbReference type="Proteomes" id="UP000053257">
    <property type="component" value="Unassembled WGS sequence"/>
</dbReference>
<feature type="domain" description="RIO kinase" evidence="16">
    <location>
        <begin position="65"/>
        <end position="289"/>
    </location>
</feature>
<dbReference type="InterPro" id="IPR030484">
    <property type="entry name" value="Rio2"/>
</dbReference>
<evidence type="ECO:0000256" key="9">
    <source>
        <dbReference type="ARBA" id="ARBA00022840"/>
    </source>
</evidence>
<dbReference type="InterPro" id="IPR036390">
    <property type="entry name" value="WH_DNA-bd_sf"/>
</dbReference>
<evidence type="ECO:0000256" key="10">
    <source>
        <dbReference type="ARBA" id="ARBA00022842"/>
    </source>
</evidence>
<dbReference type="OrthoDB" id="10258631at2759"/>
<evidence type="ECO:0000256" key="12">
    <source>
        <dbReference type="ARBA" id="ARBA00048679"/>
    </source>
</evidence>
<dbReference type="GO" id="GO:0005524">
    <property type="term" value="F:ATP binding"/>
    <property type="evidence" value="ECO:0007669"/>
    <property type="project" value="UniProtKB-KW"/>
</dbReference>
<evidence type="ECO:0000256" key="8">
    <source>
        <dbReference type="ARBA" id="ARBA00022777"/>
    </source>
</evidence>
<dbReference type="PANTHER" id="PTHR45852:SF1">
    <property type="entry name" value="SERINE_THREONINE-PROTEIN KINASE RIO2"/>
    <property type="match status" value="1"/>
</dbReference>
<name>A0A0C3P3E9_PHLG1</name>
<keyword evidence="7" id="KW-0547">Nucleotide-binding</keyword>
<keyword evidence="18" id="KW-1185">Reference proteome</keyword>
<feature type="compositionally biased region" description="Acidic residues" evidence="15">
    <location>
        <begin position="332"/>
        <end position="363"/>
    </location>
</feature>
<feature type="region of interest" description="Disordered" evidence="15">
    <location>
        <begin position="328"/>
        <end position="418"/>
    </location>
</feature>
<evidence type="ECO:0000256" key="14">
    <source>
        <dbReference type="ARBA" id="ARBA00068837"/>
    </source>
</evidence>
<evidence type="ECO:0000256" key="6">
    <source>
        <dbReference type="ARBA" id="ARBA00022723"/>
    </source>
</evidence>
<keyword evidence="5" id="KW-0808">Transferase</keyword>
<dbReference type="PANTHER" id="PTHR45852">
    <property type="entry name" value="SER/THR-PROTEIN KINASE RIO2"/>
    <property type="match status" value="1"/>
</dbReference>
<dbReference type="Gene3D" id="1.10.510.10">
    <property type="entry name" value="Transferase(Phosphotransferase) domain 1"/>
    <property type="match status" value="1"/>
</dbReference>
<dbReference type="FunFam" id="3.30.200.20:FF:000052">
    <property type="entry name" value="Serine/threonine-protein kinase RIO2"/>
    <property type="match status" value="1"/>
</dbReference>
<dbReference type="GO" id="GO:0030688">
    <property type="term" value="C:preribosome, small subunit precursor"/>
    <property type="evidence" value="ECO:0007669"/>
    <property type="project" value="TreeGrafter"/>
</dbReference>
<dbReference type="AlphaFoldDB" id="A0A0C3P3E9"/>